<reference evidence="2" key="1">
    <citation type="submission" date="2014-09" db="EMBL/GenBank/DDBJ databases">
        <authorList>
            <person name="Magalhaes I.L.F."/>
            <person name="Oliveira U."/>
            <person name="Santos F.R."/>
            <person name="Vidigal T.H.D.A."/>
            <person name="Brescovit A.D."/>
            <person name="Santos A.J."/>
        </authorList>
    </citation>
    <scope>NUCLEOTIDE SEQUENCE</scope>
    <source>
        <tissue evidence="2">Shoot tissue taken approximately 20 cm above the soil surface</tissue>
    </source>
</reference>
<keyword evidence="1" id="KW-0472">Membrane</keyword>
<evidence type="ECO:0000313" key="2">
    <source>
        <dbReference type="EMBL" id="JAE04588.1"/>
    </source>
</evidence>
<dbReference type="EMBL" id="GBRH01193308">
    <property type="protein sequence ID" value="JAE04588.1"/>
    <property type="molecule type" value="Transcribed_RNA"/>
</dbReference>
<dbReference type="AlphaFoldDB" id="A0A0A9F8N5"/>
<name>A0A0A9F8N5_ARUDO</name>
<feature type="transmembrane region" description="Helical" evidence="1">
    <location>
        <begin position="12"/>
        <end position="33"/>
    </location>
</feature>
<organism evidence="2">
    <name type="scientific">Arundo donax</name>
    <name type="common">Giant reed</name>
    <name type="synonym">Donax arundinaceus</name>
    <dbReference type="NCBI Taxonomy" id="35708"/>
    <lineage>
        <taxon>Eukaryota</taxon>
        <taxon>Viridiplantae</taxon>
        <taxon>Streptophyta</taxon>
        <taxon>Embryophyta</taxon>
        <taxon>Tracheophyta</taxon>
        <taxon>Spermatophyta</taxon>
        <taxon>Magnoliopsida</taxon>
        <taxon>Liliopsida</taxon>
        <taxon>Poales</taxon>
        <taxon>Poaceae</taxon>
        <taxon>PACMAD clade</taxon>
        <taxon>Arundinoideae</taxon>
        <taxon>Arundineae</taxon>
        <taxon>Arundo</taxon>
    </lineage>
</organism>
<sequence>MYVFNDQSHILVILRAILLSRWNMVATVCVVHFRIKLCRR</sequence>
<keyword evidence="1" id="KW-0812">Transmembrane</keyword>
<accession>A0A0A9F8N5</accession>
<keyword evidence="1" id="KW-1133">Transmembrane helix</keyword>
<proteinExistence type="predicted"/>
<evidence type="ECO:0000256" key="1">
    <source>
        <dbReference type="SAM" id="Phobius"/>
    </source>
</evidence>
<reference evidence="2" key="2">
    <citation type="journal article" date="2015" name="Data Brief">
        <title>Shoot transcriptome of the giant reed, Arundo donax.</title>
        <authorList>
            <person name="Barrero R.A."/>
            <person name="Guerrero F.D."/>
            <person name="Moolhuijzen P."/>
            <person name="Goolsby J.A."/>
            <person name="Tidwell J."/>
            <person name="Bellgard S.E."/>
            <person name="Bellgard M.I."/>
        </authorList>
    </citation>
    <scope>NUCLEOTIDE SEQUENCE</scope>
    <source>
        <tissue evidence="2">Shoot tissue taken approximately 20 cm above the soil surface</tissue>
    </source>
</reference>
<protein>
    <submittedName>
        <fullName evidence="2">Uncharacterized protein</fullName>
    </submittedName>
</protein>